<organism evidence="2 3">
    <name type="scientific">Entotheonella factor</name>
    <dbReference type="NCBI Taxonomy" id="1429438"/>
    <lineage>
        <taxon>Bacteria</taxon>
        <taxon>Pseudomonadati</taxon>
        <taxon>Nitrospinota/Tectimicrobiota group</taxon>
        <taxon>Candidatus Tectimicrobiota</taxon>
        <taxon>Candidatus Entotheonellia</taxon>
        <taxon>Candidatus Entotheonellales</taxon>
        <taxon>Candidatus Entotheonellaceae</taxon>
        <taxon>Candidatus Entotheonella</taxon>
    </lineage>
</organism>
<evidence type="ECO:0000256" key="1">
    <source>
        <dbReference type="SAM" id="Phobius"/>
    </source>
</evidence>
<reference evidence="2 3" key="1">
    <citation type="journal article" date="2014" name="Nature">
        <title>An environmental bacterial taxon with a large and distinct metabolic repertoire.</title>
        <authorList>
            <person name="Wilson M.C."/>
            <person name="Mori T."/>
            <person name="Ruckert C."/>
            <person name="Uria A.R."/>
            <person name="Helf M.J."/>
            <person name="Takada K."/>
            <person name="Gernert C."/>
            <person name="Steffens U.A."/>
            <person name="Heycke N."/>
            <person name="Schmitt S."/>
            <person name="Rinke C."/>
            <person name="Helfrich E.J."/>
            <person name="Brachmann A.O."/>
            <person name="Gurgui C."/>
            <person name="Wakimoto T."/>
            <person name="Kracht M."/>
            <person name="Crusemann M."/>
            <person name="Hentschel U."/>
            <person name="Abe I."/>
            <person name="Matsunaga S."/>
            <person name="Kalinowski J."/>
            <person name="Takeyama H."/>
            <person name="Piel J."/>
        </authorList>
    </citation>
    <scope>NUCLEOTIDE SEQUENCE [LARGE SCALE GENOMIC DNA]</scope>
    <source>
        <strain evidence="3">TSY1</strain>
    </source>
</reference>
<comment type="caution">
    <text evidence="2">The sequence shown here is derived from an EMBL/GenBank/DDBJ whole genome shotgun (WGS) entry which is preliminary data.</text>
</comment>
<sequence>MVEDPRNAYRLIPFLPNKAVWVFFPLLVVLVVAVAVRLAPTPPPKPALPPVDTERYEVRAFEAARALKFEPDVVSCLRLRQTQSHLCTVRLKGSDRLLTFYCPSWRERSCTPAEMNISP</sequence>
<accession>W4L364</accession>
<gene>
    <name evidence="2" type="ORF">ETSY1_43170</name>
</gene>
<dbReference type="EMBL" id="AZHW01001445">
    <property type="protein sequence ID" value="ETW92543.1"/>
    <property type="molecule type" value="Genomic_DNA"/>
</dbReference>
<feature type="transmembrane region" description="Helical" evidence="1">
    <location>
        <begin position="20"/>
        <end position="39"/>
    </location>
</feature>
<keyword evidence="1" id="KW-1133">Transmembrane helix</keyword>
<evidence type="ECO:0000313" key="2">
    <source>
        <dbReference type="EMBL" id="ETW92543.1"/>
    </source>
</evidence>
<keyword evidence="1" id="KW-0472">Membrane</keyword>
<evidence type="ECO:0000313" key="3">
    <source>
        <dbReference type="Proteomes" id="UP000019141"/>
    </source>
</evidence>
<keyword evidence="1" id="KW-0812">Transmembrane</keyword>
<name>W4L364_ENTF1</name>
<dbReference type="HOGENOM" id="CLU_2057074_0_0_7"/>
<protein>
    <submittedName>
        <fullName evidence="2">Uncharacterized protein</fullName>
    </submittedName>
</protein>
<dbReference type="AlphaFoldDB" id="W4L364"/>
<proteinExistence type="predicted"/>
<keyword evidence="3" id="KW-1185">Reference proteome</keyword>
<dbReference type="Proteomes" id="UP000019141">
    <property type="component" value="Unassembled WGS sequence"/>
</dbReference>